<reference evidence="3 4" key="1">
    <citation type="journal article" date="2017" name="Front. Microbiol.">
        <title>New Insights into the Diversity of the Genus Faecalibacterium.</title>
        <authorList>
            <person name="Benevides L."/>
            <person name="Burman S."/>
            <person name="Martin R."/>
            <person name="Robert V."/>
            <person name="Thomas M."/>
            <person name="Miquel S."/>
            <person name="Chain F."/>
            <person name="Sokol H."/>
            <person name="Bermudez-Humaran L.G."/>
            <person name="Morrison M."/>
            <person name="Langella P."/>
            <person name="Azevedo V.A."/>
            <person name="Chatel J.M."/>
            <person name="Soares S."/>
        </authorList>
    </citation>
    <scope>NUCLEOTIDE SEQUENCE [LARGE SCALE GENOMIC DNA]</scope>
    <source>
        <strain evidence="3 4">AHMP21</strain>
    </source>
</reference>
<feature type="compositionally biased region" description="Low complexity" evidence="1">
    <location>
        <begin position="35"/>
        <end position="47"/>
    </location>
</feature>
<dbReference type="Proteomes" id="UP000220904">
    <property type="component" value="Unassembled WGS sequence"/>
</dbReference>
<feature type="signal peptide" evidence="2">
    <location>
        <begin position="1"/>
        <end position="22"/>
    </location>
</feature>
<evidence type="ECO:0000256" key="1">
    <source>
        <dbReference type="SAM" id="MobiDB-lite"/>
    </source>
</evidence>
<feature type="region of interest" description="Disordered" evidence="1">
    <location>
        <begin position="29"/>
        <end position="71"/>
    </location>
</feature>
<feature type="compositionally biased region" description="Polar residues" evidence="1">
    <location>
        <begin position="53"/>
        <end position="71"/>
    </location>
</feature>
<dbReference type="PROSITE" id="PS51257">
    <property type="entry name" value="PROKAR_LIPOPROTEIN"/>
    <property type="match status" value="1"/>
</dbReference>
<dbReference type="AlphaFoldDB" id="A0A2A7BA19"/>
<name>A0A2A7BA19_9FIRM</name>
<dbReference type="EMBL" id="NOUV01000004">
    <property type="protein sequence ID" value="PDX88132.1"/>
    <property type="molecule type" value="Genomic_DNA"/>
</dbReference>
<organism evidence="3 4">
    <name type="scientific">Faecalibacterium prausnitzii</name>
    <dbReference type="NCBI Taxonomy" id="853"/>
    <lineage>
        <taxon>Bacteria</taxon>
        <taxon>Bacillati</taxon>
        <taxon>Bacillota</taxon>
        <taxon>Clostridia</taxon>
        <taxon>Eubacteriales</taxon>
        <taxon>Oscillospiraceae</taxon>
        <taxon>Faecalibacterium</taxon>
    </lineage>
</organism>
<evidence type="ECO:0000313" key="3">
    <source>
        <dbReference type="EMBL" id="PDX88132.1"/>
    </source>
</evidence>
<evidence type="ECO:0000313" key="4">
    <source>
        <dbReference type="Proteomes" id="UP000220904"/>
    </source>
</evidence>
<comment type="caution">
    <text evidence="3">The sequence shown here is derived from an EMBL/GenBank/DDBJ whole genome shotgun (WGS) entry which is preliminary data.</text>
</comment>
<dbReference type="RefSeq" id="WP_097791300.1">
    <property type="nucleotide sequence ID" value="NZ_NOUV01000004.1"/>
</dbReference>
<gene>
    <name evidence="3" type="ORF">CHR60_00920</name>
</gene>
<keyword evidence="2" id="KW-0732">Signal</keyword>
<sequence length="248" mass="26299">MKQSLTALLLTLALFCCLLTGCGPTPDVPGGSEGSNGSSSGSTNSGTEPDDANGTNSARLQPSVSMTSVVQPGAQESTYTANYRFTITNPNTAYSVKVRLGLTLTSAAGEKRTDFTFSPVIAPGDTVCFMYTKSYTGFHPTGCSLTSSTDYLTPEQVVRTSDLLILKPTETKNSKVDYNTFSGAVNNTSRYATKVKVSLFLKKNGQLVSVDAPTLLLSIPAGGTATYSILHYKDAAYDDYEVTATPWN</sequence>
<evidence type="ECO:0000256" key="2">
    <source>
        <dbReference type="SAM" id="SignalP"/>
    </source>
</evidence>
<proteinExistence type="predicted"/>
<accession>A0A2A7BA19</accession>
<feature type="chain" id="PRO_5038872504" evidence="2">
    <location>
        <begin position="23"/>
        <end position="248"/>
    </location>
</feature>
<protein>
    <submittedName>
        <fullName evidence="3">Uncharacterized protein</fullName>
    </submittedName>
</protein>